<dbReference type="EMBL" id="AKHW03006231">
    <property type="protein sequence ID" value="KYO22402.1"/>
    <property type="molecule type" value="Genomic_DNA"/>
</dbReference>
<accession>A0A151MD17</accession>
<evidence type="ECO:0000313" key="1">
    <source>
        <dbReference type="EMBL" id="KYO22402.1"/>
    </source>
</evidence>
<proteinExistence type="predicted"/>
<protein>
    <submittedName>
        <fullName evidence="1">Uncharacterized protein</fullName>
    </submittedName>
</protein>
<dbReference type="AlphaFoldDB" id="A0A151MD17"/>
<gene>
    <name evidence="1" type="ORF">Y1Q_0002986</name>
</gene>
<name>A0A151MD17_ALLMI</name>
<dbReference type="Proteomes" id="UP000050525">
    <property type="component" value="Unassembled WGS sequence"/>
</dbReference>
<sequence length="68" mass="7472">MLLSCCVRLVKIIQGLLPLAARRFSFGLHGRNINTQQRFRGHHCSMDAASIPLRDQPASLLQISAAAT</sequence>
<keyword evidence="2" id="KW-1185">Reference proteome</keyword>
<organism evidence="1 2">
    <name type="scientific">Alligator mississippiensis</name>
    <name type="common">American alligator</name>
    <dbReference type="NCBI Taxonomy" id="8496"/>
    <lineage>
        <taxon>Eukaryota</taxon>
        <taxon>Metazoa</taxon>
        <taxon>Chordata</taxon>
        <taxon>Craniata</taxon>
        <taxon>Vertebrata</taxon>
        <taxon>Euteleostomi</taxon>
        <taxon>Archelosauria</taxon>
        <taxon>Archosauria</taxon>
        <taxon>Crocodylia</taxon>
        <taxon>Alligatoridae</taxon>
        <taxon>Alligatorinae</taxon>
        <taxon>Alligator</taxon>
    </lineage>
</organism>
<reference evidence="1 2" key="1">
    <citation type="journal article" date="2012" name="Genome Biol.">
        <title>Sequencing three crocodilian genomes to illuminate the evolution of archosaurs and amniotes.</title>
        <authorList>
            <person name="St John J.A."/>
            <person name="Braun E.L."/>
            <person name="Isberg S.R."/>
            <person name="Miles L.G."/>
            <person name="Chong A.Y."/>
            <person name="Gongora J."/>
            <person name="Dalzell P."/>
            <person name="Moran C."/>
            <person name="Bed'hom B."/>
            <person name="Abzhanov A."/>
            <person name="Burgess S.C."/>
            <person name="Cooksey A.M."/>
            <person name="Castoe T.A."/>
            <person name="Crawford N.G."/>
            <person name="Densmore L.D."/>
            <person name="Drew J.C."/>
            <person name="Edwards S.V."/>
            <person name="Faircloth B.C."/>
            <person name="Fujita M.K."/>
            <person name="Greenwold M.J."/>
            <person name="Hoffmann F.G."/>
            <person name="Howard J.M."/>
            <person name="Iguchi T."/>
            <person name="Janes D.E."/>
            <person name="Khan S.Y."/>
            <person name="Kohno S."/>
            <person name="de Koning A.J."/>
            <person name="Lance S.L."/>
            <person name="McCarthy F.M."/>
            <person name="McCormack J.E."/>
            <person name="Merchant M.E."/>
            <person name="Peterson D.G."/>
            <person name="Pollock D.D."/>
            <person name="Pourmand N."/>
            <person name="Raney B.J."/>
            <person name="Roessler K.A."/>
            <person name="Sanford J.R."/>
            <person name="Sawyer R.H."/>
            <person name="Schmidt C.J."/>
            <person name="Triplett E.W."/>
            <person name="Tuberville T.D."/>
            <person name="Venegas-Anaya M."/>
            <person name="Howard J.T."/>
            <person name="Jarvis E.D."/>
            <person name="Guillette L.J.Jr."/>
            <person name="Glenn T.C."/>
            <person name="Green R.E."/>
            <person name="Ray D.A."/>
        </authorList>
    </citation>
    <scope>NUCLEOTIDE SEQUENCE [LARGE SCALE GENOMIC DNA]</scope>
    <source>
        <strain evidence="1">KSC_2009_1</strain>
    </source>
</reference>
<evidence type="ECO:0000313" key="2">
    <source>
        <dbReference type="Proteomes" id="UP000050525"/>
    </source>
</evidence>
<comment type="caution">
    <text evidence="1">The sequence shown here is derived from an EMBL/GenBank/DDBJ whole genome shotgun (WGS) entry which is preliminary data.</text>
</comment>